<organism evidence="2 3">
    <name type="scientific">Trichoderma harzianum CBS 226.95</name>
    <dbReference type="NCBI Taxonomy" id="983964"/>
    <lineage>
        <taxon>Eukaryota</taxon>
        <taxon>Fungi</taxon>
        <taxon>Dikarya</taxon>
        <taxon>Ascomycota</taxon>
        <taxon>Pezizomycotina</taxon>
        <taxon>Sordariomycetes</taxon>
        <taxon>Hypocreomycetidae</taxon>
        <taxon>Hypocreales</taxon>
        <taxon>Hypocreaceae</taxon>
        <taxon>Trichoderma</taxon>
    </lineage>
</organism>
<accession>A0A2T4AJX3</accession>
<name>A0A2T4AJX3_TRIHA</name>
<evidence type="ECO:0000313" key="2">
    <source>
        <dbReference type="EMBL" id="PTB57359.1"/>
    </source>
</evidence>
<protein>
    <submittedName>
        <fullName evidence="2">Uncharacterized protein</fullName>
    </submittedName>
</protein>
<sequence length="151" mass="17245">MRSRHVTRKTYRRSVGQRGNCMRISTPLPVQIISQRGRVCLNSQAGIPDDDGFSKGATEKGEGGPKWQKAMLLVSLLVPFAKTNRRPKIRRPFRLVISTEFHRDIRPKNRSPAGPKLLLNNWPRTFRQESSLPEEPTVPDLARSMEKTTQQ</sequence>
<dbReference type="AlphaFoldDB" id="A0A2T4AJX3"/>
<keyword evidence="3" id="KW-1185">Reference proteome</keyword>
<evidence type="ECO:0000256" key="1">
    <source>
        <dbReference type="SAM" id="MobiDB-lite"/>
    </source>
</evidence>
<reference evidence="2 3" key="1">
    <citation type="submission" date="2016-07" db="EMBL/GenBank/DDBJ databases">
        <title>Multiple horizontal gene transfer events from other fungi enriched the ability of initially mycotrophic Trichoderma (Ascomycota) to feed on dead plant biomass.</title>
        <authorList>
            <consortium name="DOE Joint Genome Institute"/>
            <person name="Aerts A."/>
            <person name="Atanasova L."/>
            <person name="Chenthamara K."/>
            <person name="Zhang J."/>
            <person name="Grujic M."/>
            <person name="Henrissat B."/>
            <person name="Kuo A."/>
            <person name="Salamov A."/>
            <person name="Lipzen A."/>
            <person name="Labutti K."/>
            <person name="Barry K."/>
            <person name="Miao Y."/>
            <person name="Rahimi M.J."/>
            <person name="Shen Q."/>
            <person name="Grigoriev I.V."/>
            <person name="Kubicek C.P."/>
            <person name="Druzhinina I.S."/>
        </authorList>
    </citation>
    <scope>NUCLEOTIDE SEQUENCE [LARGE SCALE GENOMIC DNA]</scope>
    <source>
        <strain evidence="2 3">CBS 226.95</strain>
    </source>
</reference>
<gene>
    <name evidence="2" type="ORF">M431DRAFT_338986</name>
</gene>
<feature type="region of interest" description="Disordered" evidence="1">
    <location>
        <begin position="128"/>
        <end position="151"/>
    </location>
</feature>
<dbReference type="GeneID" id="36622973"/>
<dbReference type="Proteomes" id="UP000241690">
    <property type="component" value="Unassembled WGS sequence"/>
</dbReference>
<dbReference type="RefSeq" id="XP_024777036.1">
    <property type="nucleotide sequence ID" value="XM_024914407.1"/>
</dbReference>
<dbReference type="EMBL" id="KZ679677">
    <property type="protein sequence ID" value="PTB57359.1"/>
    <property type="molecule type" value="Genomic_DNA"/>
</dbReference>
<proteinExistence type="predicted"/>
<evidence type="ECO:0000313" key="3">
    <source>
        <dbReference type="Proteomes" id="UP000241690"/>
    </source>
</evidence>